<dbReference type="InterPro" id="IPR056445">
    <property type="entry name" value="TPR_HPS5"/>
</dbReference>
<accession>A0A2K5RJF0</accession>
<proteinExistence type="predicted"/>
<dbReference type="GeneTree" id="ENSGT00940000155818"/>
<dbReference type="Pfam" id="PF23758">
    <property type="entry name" value="TPR_HPS5"/>
    <property type="match status" value="1"/>
</dbReference>
<reference evidence="2" key="1">
    <citation type="submission" date="2025-08" db="UniProtKB">
        <authorList>
            <consortium name="Ensembl"/>
        </authorList>
    </citation>
    <scope>IDENTIFICATION</scope>
</reference>
<dbReference type="GO" id="GO:0005737">
    <property type="term" value="C:cytoplasm"/>
    <property type="evidence" value="ECO:0007669"/>
    <property type="project" value="TreeGrafter"/>
</dbReference>
<dbReference type="AlphaFoldDB" id="A0A2K5RJF0"/>
<gene>
    <name evidence="2" type="primary">HPS5</name>
</gene>
<dbReference type="PANTHER" id="PTHR23287:SF18">
    <property type="entry name" value="BLOC-2 COMPLEX MEMBER HPS5"/>
    <property type="match status" value="1"/>
</dbReference>
<reference evidence="2" key="2">
    <citation type="submission" date="2025-09" db="UniProtKB">
        <authorList>
            <consortium name="Ensembl"/>
        </authorList>
    </citation>
    <scope>IDENTIFICATION</scope>
</reference>
<dbReference type="GO" id="GO:0048066">
    <property type="term" value="P:developmental pigmentation"/>
    <property type="evidence" value="ECO:0007669"/>
    <property type="project" value="TreeGrafter"/>
</dbReference>
<evidence type="ECO:0000259" key="1">
    <source>
        <dbReference type="Pfam" id="PF23758"/>
    </source>
</evidence>
<organism evidence="2 3">
    <name type="scientific">Cebus imitator</name>
    <name type="common">Panamanian white-faced capuchin</name>
    <name type="synonym">Cebus capucinus imitator</name>
    <dbReference type="NCBI Taxonomy" id="2715852"/>
    <lineage>
        <taxon>Eukaryota</taxon>
        <taxon>Metazoa</taxon>
        <taxon>Chordata</taxon>
        <taxon>Craniata</taxon>
        <taxon>Vertebrata</taxon>
        <taxon>Euteleostomi</taxon>
        <taxon>Mammalia</taxon>
        <taxon>Eutheria</taxon>
        <taxon>Euarchontoglires</taxon>
        <taxon>Primates</taxon>
        <taxon>Haplorrhini</taxon>
        <taxon>Platyrrhini</taxon>
        <taxon>Cebidae</taxon>
        <taxon>Cebinae</taxon>
        <taxon>Cebus</taxon>
    </lineage>
</organism>
<dbReference type="PANTHER" id="PTHR23287">
    <property type="entry name" value="RUBY-EYE2-LIKE PROTEIN"/>
    <property type="match status" value="1"/>
</dbReference>
<keyword evidence="3" id="KW-1185">Reference proteome</keyword>
<dbReference type="Ensembl" id="ENSCCAT00000045919.1">
    <property type="protein sequence ID" value="ENSCCAP00000028270.1"/>
    <property type="gene ID" value="ENSCCAG00000032081.1"/>
</dbReference>
<evidence type="ECO:0000313" key="3">
    <source>
        <dbReference type="Proteomes" id="UP000233040"/>
    </source>
</evidence>
<name>A0A2K5RJF0_CEBIM</name>
<feature type="domain" description="HPS5 TPR" evidence="1">
    <location>
        <begin position="13"/>
        <end position="201"/>
    </location>
</feature>
<sequence>VKIGDFFPQLSLRSCFLESLLQPESLRLDWLLLAVSFDAPPITSIMDDEGYPSHRARLLFTFNEFKLKYTALDKFTAFCSFLQLCFWPGYLTLCLELERRREAFTNIVYLNDMSLMEGDNGWIPETMEEWKLLLHLIQSKSTKPGPQEPLNGSLSDGPSPISVENVALLLAKSMGPDRAWSLLQECGLALELSEKFTRTCDILRIAEKRQSCFYFLAVVNNAAVNMNTVFSYFGYIPQSGILESYGNSIFNF</sequence>
<dbReference type="Proteomes" id="UP000233040">
    <property type="component" value="Unassembled WGS sequence"/>
</dbReference>
<evidence type="ECO:0000313" key="2">
    <source>
        <dbReference type="Ensembl" id="ENSCCAP00000028270.1"/>
    </source>
</evidence>
<protein>
    <submittedName>
        <fullName evidence="2">HPS5 biogenesis of lysosomal organelles complex 2 subunit 2</fullName>
    </submittedName>
</protein>